<sequence length="85" mass="9108">MKQIKKVLLKEATRLSLEEMKFVFGGSGSEMTRCDTSCEGNRKPVEIIDCHGTCIAKPGSGVTCSGATKIMTKFCNGTSSTTQIV</sequence>
<keyword evidence="2" id="KW-1185">Reference proteome</keyword>
<organism evidence="1 2">
    <name type="scientific">Pseudoprevotella muciniphila</name>
    <dbReference type="NCBI Taxonomy" id="2133944"/>
    <lineage>
        <taxon>Bacteria</taxon>
        <taxon>Pseudomonadati</taxon>
        <taxon>Bacteroidota</taxon>
        <taxon>Bacteroidia</taxon>
        <taxon>Bacteroidales</taxon>
        <taxon>Prevotellaceae</taxon>
        <taxon>Pseudoprevotella</taxon>
    </lineage>
</organism>
<dbReference type="NCBIfam" id="TIGR04149">
    <property type="entry name" value="GG_sam_targ_CFB"/>
    <property type="match status" value="1"/>
</dbReference>
<gene>
    <name evidence="1" type="ORF">C7Y71_009945</name>
</gene>
<dbReference type="EMBL" id="CP033459">
    <property type="protein sequence ID" value="QFQ13304.1"/>
    <property type="molecule type" value="Genomic_DNA"/>
</dbReference>
<dbReference type="KEGG" id="alq:C7Y71_009945"/>
<reference evidence="1 2" key="1">
    <citation type="submission" date="2018-11" db="EMBL/GenBank/DDBJ databases">
        <authorList>
            <person name="Na S.W."/>
            <person name="Baik M."/>
        </authorList>
    </citation>
    <scope>NUCLEOTIDE SEQUENCE [LARGE SCALE GENOMIC DNA]</scope>
    <source>
        <strain evidence="1 2">E39</strain>
    </source>
</reference>
<evidence type="ECO:0000313" key="1">
    <source>
        <dbReference type="EMBL" id="QFQ13304.1"/>
    </source>
</evidence>
<accession>A0A5P8E8N3</accession>
<name>A0A5P8E8N3_9BACT</name>
<proteinExistence type="predicted"/>
<dbReference type="RefSeq" id="WP_111897535.1">
    <property type="nucleotide sequence ID" value="NZ_CP033459.1"/>
</dbReference>
<protein>
    <submittedName>
        <fullName evidence="1">RSAM-modified peptide</fullName>
    </submittedName>
</protein>
<dbReference type="AlphaFoldDB" id="A0A5P8E8N3"/>
<dbReference type="Proteomes" id="UP000249375">
    <property type="component" value="Chromosome"/>
</dbReference>
<dbReference type="OrthoDB" id="1264450at2"/>
<evidence type="ECO:0000313" key="2">
    <source>
        <dbReference type="Proteomes" id="UP000249375"/>
    </source>
</evidence>
<dbReference type="InterPro" id="IPR026408">
    <property type="entry name" value="GG_sam_targ_CFB"/>
</dbReference>